<proteinExistence type="predicted"/>
<keyword evidence="2" id="KW-0812">Transmembrane</keyword>
<organism evidence="3 4">
    <name type="scientific">Microthlaspi erraticum</name>
    <dbReference type="NCBI Taxonomy" id="1685480"/>
    <lineage>
        <taxon>Eukaryota</taxon>
        <taxon>Viridiplantae</taxon>
        <taxon>Streptophyta</taxon>
        <taxon>Embryophyta</taxon>
        <taxon>Tracheophyta</taxon>
        <taxon>Spermatophyta</taxon>
        <taxon>Magnoliopsida</taxon>
        <taxon>eudicotyledons</taxon>
        <taxon>Gunneridae</taxon>
        <taxon>Pentapetalae</taxon>
        <taxon>rosids</taxon>
        <taxon>malvids</taxon>
        <taxon>Brassicales</taxon>
        <taxon>Brassicaceae</taxon>
        <taxon>Coluteocarpeae</taxon>
        <taxon>Microthlaspi</taxon>
    </lineage>
</organism>
<keyword evidence="4" id="KW-1185">Reference proteome</keyword>
<reference evidence="3" key="1">
    <citation type="submission" date="2020-01" db="EMBL/GenBank/DDBJ databases">
        <authorList>
            <person name="Mishra B."/>
        </authorList>
    </citation>
    <scope>NUCLEOTIDE SEQUENCE [LARGE SCALE GENOMIC DNA]</scope>
</reference>
<evidence type="ECO:0000256" key="2">
    <source>
        <dbReference type="SAM" id="Phobius"/>
    </source>
</evidence>
<feature type="transmembrane region" description="Helical" evidence="2">
    <location>
        <begin position="99"/>
        <end position="116"/>
    </location>
</feature>
<keyword evidence="2" id="KW-0472">Membrane</keyword>
<sequence>MREELGQVHVLETTPHPQRSQEPSLCHVGTWFPQNPWRREHCSALGTWGVHPLFLWLSLLHGHIHHYSHATFINLLIDLSPSSLQSHHSLSNVHPNLKLSLLSLLWVIPLLGPSLFPQPLNLFHISLLIPLSILLAPLVISSFPIALPCFLHLSTS</sequence>
<evidence type="ECO:0000256" key="1">
    <source>
        <dbReference type="SAM" id="MobiDB-lite"/>
    </source>
</evidence>
<evidence type="ECO:0000313" key="4">
    <source>
        <dbReference type="Proteomes" id="UP000467841"/>
    </source>
</evidence>
<accession>A0A6D2HY40</accession>
<dbReference type="Proteomes" id="UP000467841">
    <property type="component" value="Unassembled WGS sequence"/>
</dbReference>
<comment type="caution">
    <text evidence="3">The sequence shown here is derived from an EMBL/GenBank/DDBJ whole genome shotgun (WGS) entry which is preliminary data.</text>
</comment>
<name>A0A6D2HY40_9BRAS</name>
<keyword evidence="2" id="KW-1133">Transmembrane helix</keyword>
<gene>
    <name evidence="3" type="ORF">MERR_LOCUS5349</name>
</gene>
<dbReference type="EMBL" id="CACVBM020000352">
    <property type="protein sequence ID" value="CAA7018114.1"/>
    <property type="molecule type" value="Genomic_DNA"/>
</dbReference>
<evidence type="ECO:0000313" key="3">
    <source>
        <dbReference type="EMBL" id="CAA7018114.1"/>
    </source>
</evidence>
<feature type="transmembrane region" description="Helical" evidence="2">
    <location>
        <begin position="122"/>
        <end position="151"/>
    </location>
</feature>
<dbReference type="AlphaFoldDB" id="A0A6D2HY40"/>
<feature type="region of interest" description="Disordered" evidence="1">
    <location>
        <begin position="1"/>
        <end position="22"/>
    </location>
</feature>
<protein>
    <submittedName>
        <fullName evidence="3">Uncharacterized protein</fullName>
    </submittedName>
</protein>